<dbReference type="AlphaFoldDB" id="A0A427XKZ1"/>
<keyword evidence="1" id="KW-0732">Signal</keyword>
<dbReference type="OrthoDB" id="3899536at2759"/>
<sequence>MLFARLVPSVLAILATVSAGGHKQENNQPVFKQVQVLCPGLQTEDNGCTRYTQGFDITGIVTTVQFFFPEVKSVCDCIQKCLDNPTTCANYIWDFHNATDIANGHRTCIIYSNFNLPSNVTVVYAPNDPQNVNIQFLEDTVQMGSTVPQAFTDVNATVPDDKAFSGPVWQLSNGSVQC</sequence>
<evidence type="ECO:0000313" key="3">
    <source>
        <dbReference type="Proteomes" id="UP000279259"/>
    </source>
</evidence>
<dbReference type="Proteomes" id="UP000279259">
    <property type="component" value="Unassembled WGS sequence"/>
</dbReference>
<protein>
    <recommendedName>
        <fullName evidence="4">Apple domain-containing protein</fullName>
    </recommendedName>
</protein>
<feature type="signal peptide" evidence="1">
    <location>
        <begin position="1"/>
        <end position="19"/>
    </location>
</feature>
<gene>
    <name evidence="2" type="ORF">EHS25_007950</name>
</gene>
<accession>A0A427XKZ1</accession>
<evidence type="ECO:0000313" key="2">
    <source>
        <dbReference type="EMBL" id="RSH79569.1"/>
    </source>
</evidence>
<reference evidence="2 3" key="1">
    <citation type="submission" date="2018-11" db="EMBL/GenBank/DDBJ databases">
        <title>Genome sequence of Saitozyma podzolica DSM 27192.</title>
        <authorList>
            <person name="Aliyu H."/>
            <person name="Gorte O."/>
            <person name="Ochsenreither K."/>
        </authorList>
    </citation>
    <scope>NUCLEOTIDE SEQUENCE [LARGE SCALE GENOMIC DNA]</scope>
    <source>
        <strain evidence="2 3">DSM 27192</strain>
    </source>
</reference>
<dbReference type="EMBL" id="RSCD01000040">
    <property type="protein sequence ID" value="RSH79569.1"/>
    <property type="molecule type" value="Genomic_DNA"/>
</dbReference>
<feature type="chain" id="PRO_5019257437" description="Apple domain-containing protein" evidence="1">
    <location>
        <begin position="20"/>
        <end position="178"/>
    </location>
</feature>
<evidence type="ECO:0008006" key="4">
    <source>
        <dbReference type="Google" id="ProtNLM"/>
    </source>
</evidence>
<organism evidence="2 3">
    <name type="scientific">Saitozyma podzolica</name>
    <dbReference type="NCBI Taxonomy" id="1890683"/>
    <lineage>
        <taxon>Eukaryota</taxon>
        <taxon>Fungi</taxon>
        <taxon>Dikarya</taxon>
        <taxon>Basidiomycota</taxon>
        <taxon>Agaricomycotina</taxon>
        <taxon>Tremellomycetes</taxon>
        <taxon>Tremellales</taxon>
        <taxon>Trimorphomycetaceae</taxon>
        <taxon>Saitozyma</taxon>
    </lineage>
</organism>
<proteinExistence type="predicted"/>
<comment type="caution">
    <text evidence="2">The sequence shown here is derived from an EMBL/GenBank/DDBJ whole genome shotgun (WGS) entry which is preliminary data.</text>
</comment>
<evidence type="ECO:0000256" key="1">
    <source>
        <dbReference type="SAM" id="SignalP"/>
    </source>
</evidence>
<name>A0A427XKZ1_9TREE</name>
<keyword evidence="3" id="KW-1185">Reference proteome</keyword>